<dbReference type="GO" id="GO:0043565">
    <property type="term" value="F:sequence-specific DNA binding"/>
    <property type="evidence" value="ECO:0007669"/>
    <property type="project" value="InterPro"/>
</dbReference>
<dbReference type="Gene3D" id="4.10.1040.10">
    <property type="entry name" value="DM DNA-binding domain"/>
    <property type="match status" value="1"/>
</dbReference>
<dbReference type="EMBL" id="KZ345398">
    <property type="protein sequence ID" value="PIO73726.1"/>
    <property type="molecule type" value="Genomic_DNA"/>
</dbReference>
<dbReference type="SMART" id="SM00301">
    <property type="entry name" value="DM"/>
    <property type="match status" value="1"/>
</dbReference>
<evidence type="ECO:0000313" key="8">
    <source>
        <dbReference type="EMBL" id="PIO73726.1"/>
    </source>
</evidence>
<evidence type="ECO:0000256" key="6">
    <source>
        <dbReference type="SAM" id="MobiDB-lite"/>
    </source>
</evidence>
<evidence type="ECO:0000259" key="7">
    <source>
        <dbReference type="PROSITE" id="PS50809"/>
    </source>
</evidence>
<dbReference type="InterPro" id="IPR036407">
    <property type="entry name" value="DM_DNA-bd_sf"/>
</dbReference>
<keyword evidence="4 5" id="KW-0539">Nucleus</keyword>
<feature type="DNA-binding region" description="DM" evidence="5">
    <location>
        <begin position="122"/>
        <end position="156"/>
    </location>
</feature>
<dbReference type="SUPFAM" id="SSF82927">
    <property type="entry name" value="Cysteine-rich DNA binding domain, (DM domain)"/>
    <property type="match status" value="1"/>
</dbReference>
<dbReference type="GO" id="GO:0005634">
    <property type="term" value="C:nucleus"/>
    <property type="evidence" value="ECO:0007669"/>
    <property type="project" value="UniProtKB-SubCell"/>
</dbReference>
<dbReference type="GO" id="GO:0006355">
    <property type="term" value="P:regulation of DNA-templated transcription"/>
    <property type="evidence" value="ECO:0007669"/>
    <property type="project" value="InterPro"/>
</dbReference>
<evidence type="ECO:0000313" key="9">
    <source>
        <dbReference type="Proteomes" id="UP000230423"/>
    </source>
</evidence>
<comment type="subcellular location">
    <subcellularLocation>
        <location evidence="5">Nucleus</location>
    </subcellularLocation>
</comment>
<feature type="region of interest" description="Disordered" evidence="6">
    <location>
        <begin position="1"/>
        <end position="35"/>
    </location>
</feature>
<dbReference type="AlphaFoldDB" id="A0A2G9UU86"/>
<proteinExistence type="predicted"/>
<keyword evidence="2 5" id="KW-0862">Zinc</keyword>
<sequence>MAQEHPSPMPSEDTMGKNQDVPVELPFSGDSSKADAESTGRLVFVGFDPAKGRKRAMAIGCIAGARIQLLHGFLTEKLSSAMTPSDQMLPPIVITLDTPSPEPGAPSASEMTTPMKTRVLYCRKCEGHGEKVILKNHAPSCPYILCVCKSMLYPEE</sequence>
<accession>A0A2G9UU86</accession>
<feature type="domain" description="DM" evidence="7">
    <location>
        <begin position="122"/>
        <end position="156"/>
    </location>
</feature>
<dbReference type="Proteomes" id="UP000230423">
    <property type="component" value="Unassembled WGS sequence"/>
</dbReference>
<keyword evidence="3 5" id="KW-0238">DNA-binding</keyword>
<dbReference type="InterPro" id="IPR001275">
    <property type="entry name" value="DM_DNA-bd"/>
</dbReference>
<gene>
    <name evidence="8" type="ORF">TELCIR_04294</name>
</gene>
<protein>
    <submittedName>
        <fullName evidence="8">DM DNA binding domain protein</fullName>
    </submittedName>
</protein>
<dbReference type="GO" id="GO:0046872">
    <property type="term" value="F:metal ion binding"/>
    <property type="evidence" value="ECO:0007669"/>
    <property type="project" value="UniProtKB-KW"/>
</dbReference>
<organism evidence="8 9">
    <name type="scientific">Teladorsagia circumcincta</name>
    <name type="common">Brown stomach worm</name>
    <name type="synonym">Ostertagia circumcincta</name>
    <dbReference type="NCBI Taxonomy" id="45464"/>
    <lineage>
        <taxon>Eukaryota</taxon>
        <taxon>Metazoa</taxon>
        <taxon>Ecdysozoa</taxon>
        <taxon>Nematoda</taxon>
        <taxon>Chromadorea</taxon>
        <taxon>Rhabditida</taxon>
        <taxon>Rhabditina</taxon>
        <taxon>Rhabditomorpha</taxon>
        <taxon>Strongyloidea</taxon>
        <taxon>Trichostrongylidae</taxon>
        <taxon>Teladorsagia</taxon>
    </lineage>
</organism>
<keyword evidence="9" id="KW-1185">Reference proteome</keyword>
<reference evidence="8 9" key="1">
    <citation type="submission" date="2015-09" db="EMBL/GenBank/DDBJ databases">
        <title>Draft genome of the parasitic nematode Teladorsagia circumcincta isolate WARC Sus (inbred).</title>
        <authorList>
            <person name="Mitreva M."/>
        </authorList>
    </citation>
    <scope>NUCLEOTIDE SEQUENCE [LARGE SCALE GENOMIC DNA]</scope>
    <source>
        <strain evidence="8 9">S</strain>
    </source>
</reference>
<name>A0A2G9UU86_TELCI</name>
<evidence type="ECO:0000256" key="1">
    <source>
        <dbReference type="ARBA" id="ARBA00022723"/>
    </source>
</evidence>
<dbReference type="PROSITE" id="PS50809">
    <property type="entry name" value="DM_2"/>
    <property type="match status" value="1"/>
</dbReference>
<evidence type="ECO:0000256" key="3">
    <source>
        <dbReference type="ARBA" id="ARBA00023125"/>
    </source>
</evidence>
<evidence type="ECO:0000256" key="4">
    <source>
        <dbReference type="ARBA" id="ARBA00023242"/>
    </source>
</evidence>
<dbReference type="Pfam" id="PF00751">
    <property type="entry name" value="DM"/>
    <property type="match status" value="1"/>
</dbReference>
<evidence type="ECO:0000256" key="5">
    <source>
        <dbReference type="PROSITE-ProRule" id="PRU00070"/>
    </source>
</evidence>
<keyword evidence="1 5" id="KW-0479">Metal-binding</keyword>
<evidence type="ECO:0000256" key="2">
    <source>
        <dbReference type="ARBA" id="ARBA00022833"/>
    </source>
</evidence>